<evidence type="ECO:0000313" key="2">
    <source>
        <dbReference type="EMBL" id="ETR65336.1"/>
    </source>
</evidence>
<accession>A0A1V1NS59</accession>
<organism evidence="2 3">
    <name type="scientific">Candidatus Magnetoglobus multicellularis str. Araruama</name>
    <dbReference type="NCBI Taxonomy" id="890399"/>
    <lineage>
        <taxon>Bacteria</taxon>
        <taxon>Pseudomonadati</taxon>
        <taxon>Thermodesulfobacteriota</taxon>
        <taxon>Desulfobacteria</taxon>
        <taxon>Desulfobacterales</taxon>
        <taxon>Desulfobacteraceae</taxon>
        <taxon>Candidatus Magnetoglobus</taxon>
    </lineage>
</organism>
<dbReference type="InterPro" id="IPR040853">
    <property type="entry name" value="RapA2_cadherin-like"/>
</dbReference>
<dbReference type="EMBL" id="ATBP01002923">
    <property type="protein sequence ID" value="ETR65336.1"/>
    <property type="molecule type" value="Genomic_DNA"/>
</dbReference>
<feature type="non-terminal residue" evidence="2">
    <location>
        <position position="305"/>
    </location>
</feature>
<evidence type="ECO:0000259" key="1">
    <source>
        <dbReference type="Pfam" id="PF17803"/>
    </source>
</evidence>
<feature type="domain" description="RapA2 cadherin-like" evidence="1">
    <location>
        <begin position="143"/>
        <end position="208"/>
    </location>
</feature>
<evidence type="ECO:0000313" key="3">
    <source>
        <dbReference type="Proteomes" id="UP000189670"/>
    </source>
</evidence>
<sequence length="305" mass="34139">MDWGGTTAYTWLAFDGTDWSVLPARVEVIIDPDPVDIGTIIKSGQEDQYLKFDESDLRNFTLNSTSFIKAVSLPSHGTMLFDTQKTTPDHAFEGTPLYEGQEIHIDILLAGELAFLPDLNFNGFTSMLWRASKNDIWSDDERVKMTILPANDEPSVQDFETFVFEDTLVTFASSDFTRAFTDIDGNLMQSIRITGIQSPDSGTITANGLAITWNQEISLINIPELNYMPSKDQTETQIIYWQAFDGHLWSQNTASWAIHITPVNDPPSVSALTFETIEDQSLTEMLAGFDLENDGLTFYLNSSAE</sequence>
<dbReference type="AlphaFoldDB" id="A0A1V1NS59"/>
<name>A0A1V1NS59_9BACT</name>
<protein>
    <recommendedName>
        <fullName evidence="1">RapA2 cadherin-like domain-containing protein</fullName>
    </recommendedName>
</protein>
<reference evidence="3" key="1">
    <citation type="submission" date="2012-11" db="EMBL/GenBank/DDBJ databases">
        <authorList>
            <person name="Lucero-Rivera Y.E."/>
            <person name="Tovar-Ramirez D."/>
        </authorList>
    </citation>
    <scope>NUCLEOTIDE SEQUENCE [LARGE SCALE GENOMIC DNA]</scope>
    <source>
        <strain evidence="3">Araruama</strain>
    </source>
</reference>
<gene>
    <name evidence="2" type="ORF">OMM_14410</name>
</gene>
<dbReference type="Pfam" id="PF17803">
    <property type="entry name" value="Cadherin_4"/>
    <property type="match status" value="1"/>
</dbReference>
<comment type="caution">
    <text evidence="2">The sequence shown here is derived from an EMBL/GenBank/DDBJ whole genome shotgun (WGS) entry which is preliminary data.</text>
</comment>
<dbReference type="Proteomes" id="UP000189670">
    <property type="component" value="Unassembled WGS sequence"/>
</dbReference>
<proteinExistence type="predicted"/>